<proteinExistence type="predicted"/>
<dbReference type="eggNOG" id="ENOG5031JJE">
    <property type="taxonomic scope" value="Bacteria"/>
</dbReference>
<dbReference type="KEGG" id="meh:M301_0868"/>
<reference evidence="4" key="1">
    <citation type="submission" date="2010-05" db="EMBL/GenBank/DDBJ databases">
        <title>Complete sequence of Methylotenera sp. 301.</title>
        <authorList>
            <person name="Lucas S."/>
            <person name="Copeland A."/>
            <person name="Lapidus A."/>
            <person name="Cheng J.-F."/>
            <person name="Bruce D."/>
            <person name="Goodwin L."/>
            <person name="Pitluck S."/>
            <person name="Clum A."/>
            <person name="Land M."/>
            <person name="Hauser L."/>
            <person name="Kyrpides N."/>
            <person name="Ivanova N."/>
            <person name="Chistoservova L."/>
            <person name="Kalyuzhnaya M."/>
            <person name="Woyke T."/>
        </authorList>
    </citation>
    <scope>NUCLEOTIDE SEQUENCE [LARGE SCALE GENOMIC DNA]</scope>
    <source>
        <strain evidence="4">301</strain>
    </source>
</reference>
<name>D7DPK8_METV0</name>
<dbReference type="STRING" id="666681.M301_0868"/>
<feature type="region of interest" description="Disordered" evidence="1">
    <location>
        <begin position="110"/>
        <end position="173"/>
    </location>
</feature>
<feature type="chain" id="PRO_5003094643" evidence="2">
    <location>
        <begin position="22"/>
        <end position="173"/>
    </location>
</feature>
<keyword evidence="4" id="KW-1185">Reference proteome</keyword>
<dbReference type="HOGENOM" id="CLU_115762_0_0_4"/>
<dbReference type="AlphaFoldDB" id="D7DPK8"/>
<feature type="signal peptide" evidence="2">
    <location>
        <begin position="1"/>
        <end position="21"/>
    </location>
</feature>
<accession>D7DPK8</accession>
<keyword evidence="2" id="KW-0732">Signal</keyword>
<gene>
    <name evidence="3" type="ordered locus">M301_0868</name>
</gene>
<evidence type="ECO:0000256" key="1">
    <source>
        <dbReference type="SAM" id="MobiDB-lite"/>
    </source>
</evidence>
<evidence type="ECO:0000313" key="3">
    <source>
        <dbReference type="EMBL" id="ADI29252.1"/>
    </source>
</evidence>
<protein>
    <submittedName>
        <fullName evidence="3">Uncharacterized protein</fullName>
    </submittedName>
</protein>
<reference evidence="3 4" key="2">
    <citation type="journal article" date="2011" name="J. Bacteriol.">
        <title>Genomes of three methylotrophs from a single niche uncover genetic and metabolic divergence of Methylophilaceae.</title>
        <authorList>
            <person name="Lapidus A."/>
            <person name="Clum A."/>
            <person name="Labutti K."/>
            <person name="Kaluzhnaya M.G."/>
            <person name="Lim S."/>
            <person name="Beck D.A."/>
            <person name="Glavina Del Rio T."/>
            <person name="Nolan M."/>
            <person name="Mavromatis K."/>
            <person name="Huntemann M."/>
            <person name="Lucas S."/>
            <person name="Lidstrom M.E."/>
            <person name="Ivanova N."/>
            <person name="Chistoserdova L."/>
        </authorList>
    </citation>
    <scope>NUCLEOTIDE SEQUENCE [LARGE SCALE GENOMIC DNA]</scope>
    <source>
        <strain evidence="3 4">301</strain>
    </source>
</reference>
<sequence precursor="true">MKHLLILAALASASLINTAQAADVGVSVSIGQPGFYGQLDIGGYPQPRVIYSQPRVVERVYVEREPIYLHVPPGHIKHWERHCHEYNACGERVYFVNDDWYNREYAPRYQESHREHHEEYREERRDEHRDEYRGEHHEEHREGRQDEHRDNHYEEHHDDHRDNEHGDDHDRGR</sequence>
<dbReference type="OrthoDB" id="8536851at2"/>
<dbReference type="RefSeq" id="WP_013147568.1">
    <property type="nucleotide sequence ID" value="NC_014207.1"/>
</dbReference>
<dbReference type="Proteomes" id="UP000000383">
    <property type="component" value="Chromosome"/>
</dbReference>
<evidence type="ECO:0000313" key="4">
    <source>
        <dbReference type="Proteomes" id="UP000000383"/>
    </source>
</evidence>
<evidence type="ECO:0000256" key="2">
    <source>
        <dbReference type="SAM" id="SignalP"/>
    </source>
</evidence>
<dbReference type="EMBL" id="CP002056">
    <property type="protein sequence ID" value="ADI29252.1"/>
    <property type="molecule type" value="Genomic_DNA"/>
</dbReference>
<organism evidence="3 4">
    <name type="scientific">Methylotenera versatilis (strain 301)</name>
    <dbReference type="NCBI Taxonomy" id="666681"/>
    <lineage>
        <taxon>Bacteria</taxon>
        <taxon>Pseudomonadati</taxon>
        <taxon>Pseudomonadota</taxon>
        <taxon>Betaproteobacteria</taxon>
        <taxon>Nitrosomonadales</taxon>
        <taxon>Methylophilaceae</taxon>
        <taxon>Methylotenera</taxon>
    </lineage>
</organism>